<comment type="similarity">
    <text evidence="2">Belongs to the autoinducer-2 exporter (AI-2E) (TC 2.A.86) family.</text>
</comment>
<keyword evidence="3 6" id="KW-0812">Transmembrane</keyword>
<feature type="transmembrane region" description="Helical" evidence="6">
    <location>
        <begin position="12"/>
        <end position="36"/>
    </location>
</feature>
<feature type="transmembrane region" description="Helical" evidence="6">
    <location>
        <begin position="158"/>
        <end position="176"/>
    </location>
</feature>
<feature type="transmembrane region" description="Helical" evidence="6">
    <location>
        <begin position="273"/>
        <end position="291"/>
    </location>
</feature>
<organism evidence="7 8">
    <name type="scientific">Fredinandcohnia salidurans</name>
    <dbReference type="NCBI Taxonomy" id="2595041"/>
    <lineage>
        <taxon>Bacteria</taxon>
        <taxon>Bacillati</taxon>
        <taxon>Bacillota</taxon>
        <taxon>Bacilli</taxon>
        <taxon>Bacillales</taxon>
        <taxon>Bacillaceae</taxon>
        <taxon>Fredinandcohnia</taxon>
    </lineage>
</organism>
<evidence type="ECO:0000256" key="5">
    <source>
        <dbReference type="ARBA" id="ARBA00023136"/>
    </source>
</evidence>
<protein>
    <submittedName>
        <fullName evidence="7">Sporulation integral membrane protein YtvI</fullName>
    </submittedName>
</protein>
<evidence type="ECO:0000256" key="3">
    <source>
        <dbReference type="ARBA" id="ARBA00022692"/>
    </source>
</evidence>
<comment type="subcellular location">
    <subcellularLocation>
        <location evidence="1">Membrane</location>
        <topology evidence="1">Multi-pass membrane protein</topology>
    </subcellularLocation>
</comment>
<comment type="caution">
    <text evidence="7">The sequence shown here is derived from an EMBL/GenBank/DDBJ whole genome shotgun (WGS) entry which is preliminary data.</text>
</comment>
<dbReference type="InterPro" id="IPR014227">
    <property type="entry name" value="YtvI-like"/>
</dbReference>
<dbReference type="RefSeq" id="WP_304220199.1">
    <property type="nucleotide sequence ID" value="NZ_JBHUEK010000007.1"/>
</dbReference>
<evidence type="ECO:0000313" key="7">
    <source>
        <dbReference type="EMBL" id="MFD1778021.1"/>
    </source>
</evidence>
<evidence type="ECO:0000313" key="8">
    <source>
        <dbReference type="Proteomes" id="UP001597227"/>
    </source>
</evidence>
<feature type="transmembrane region" description="Helical" evidence="6">
    <location>
        <begin position="235"/>
        <end position="267"/>
    </location>
</feature>
<dbReference type="PANTHER" id="PTHR21716">
    <property type="entry name" value="TRANSMEMBRANE PROTEIN"/>
    <property type="match status" value="1"/>
</dbReference>
<accession>A0ABW4MJC0</accession>
<keyword evidence="8" id="KW-1185">Reference proteome</keyword>
<evidence type="ECO:0000256" key="1">
    <source>
        <dbReference type="ARBA" id="ARBA00004141"/>
    </source>
</evidence>
<evidence type="ECO:0000256" key="6">
    <source>
        <dbReference type="SAM" id="Phobius"/>
    </source>
</evidence>
<feature type="transmembrane region" description="Helical" evidence="6">
    <location>
        <begin position="303"/>
        <end position="333"/>
    </location>
</feature>
<dbReference type="NCBIfam" id="TIGR02872">
    <property type="entry name" value="spore_ytvI"/>
    <property type="match status" value="1"/>
</dbReference>
<dbReference type="InterPro" id="IPR002549">
    <property type="entry name" value="AI-2E-like"/>
</dbReference>
<dbReference type="Proteomes" id="UP001597227">
    <property type="component" value="Unassembled WGS sequence"/>
</dbReference>
<evidence type="ECO:0000256" key="4">
    <source>
        <dbReference type="ARBA" id="ARBA00022989"/>
    </source>
</evidence>
<keyword evidence="4 6" id="KW-1133">Transmembrane helix</keyword>
<dbReference type="EMBL" id="JBHUEK010000007">
    <property type="protein sequence ID" value="MFD1778021.1"/>
    <property type="molecule type" value="Genomic_DNA"/>
</dbReference>
<name>A0ABW4MJC0_9BACI</name>
<proteinExistence type="inferred from homology"/>
<dbReference type="PANTHER" id="PTHR21716:SF68">
    <property type="entry name" value="TRANSPORT PROTEIN YTVI-RELATED"/>
    <property type="match status" value="1"/>
</dbReference>
<sequence>MIKKYINKRNILLVILAVVLLYLLPMSISLILAFLTALLLEPIVNLLITKYRFKRIYSVTVTFVIFMVFVLFLGYLLVNVIINQLITVVKNIPFYVSSIDTDQIIATFEKFETYFEDLPKEVLDSIMNTLYSFQDLLIVAARNLTEGTFSFVSSLPQLLLELIVYLVAAFLFMNDLPGIKNRLKDMLQESSIEKMKIVTTQLKKIFVGFLKAQLVLSGVTFVITYIGLWILDVKYLLIVSLLIVLVDLLPILGTGSFIVPWAIFVLINGNTKLGIGLLILFVLITVIRKIIEPKVYSQSFGISALAALISMYLGFKIIGIVGLLLGPLIVILYDSLTKAGVINLNFKSDKL</sequence>
<reference evidence="8" key="1">
    <citation type="journal article" date="2019" name="Int. J. Syst. Evol. Microbiol.">
        <title>The Global Catalogue of Microorganisms (GCM) 10K type strain sequencing project: providing services to taxonomists for standard genome sequencing and annotation.</title>
        <authorList>
            <consortium name="The Broad Institute Genomics Platform"/>
            <consortium name="The Broad Institute Genome Sequencing Center for Infectious Disease"/>
            <person name="Wu L."/>
            <person name="Ma J."/>
        </authorList>
    </citation>
    <scope>NUCLEOTIDE SEQUENCE [LARGE SCALE GENOMIC DNA]</scope>
    <source>
        <strain evidence="8">CCUG 15531</strain>
    </source>
</reference>
<feature type="transmembrane region" description="Helical" evidence="6">
    <location>
        <begin position="205"/>
        <end position="228"/>
    </location>
</feature>
<dbReference type="Pfam" id="PF01594">
    <property type="entry name" value="AI-2E_transport"/>
    <property type="match status" value="1"/>
</dbReference>
<feature type="transmembrane region" description="Helical" evidence="6">
    <location>
        <begin position="56"/>
        <end position="82"/>
    </location>
</feature>
<evidence type="ECO:0000256" key="2">
    <source>
        <dbReference type="ARBA" id="ARBA00009773"/>
    </source>
</evidence>
<keyword evidence="5 6" id="KW-0472">Membrane</keyword>
<gene>
    <name evidence="7" type="primary">ytvI</name>
    <name evidence="7" type="ORF">ACFSFW_05020</name>
</gene>